<dbReference type="InterPro" id="IPR050967">
    <property type="entry name" value="Thiamine_Salvage_TenA"/>
</dbReference>
<accession>A0A2H3JJA5</accession>
<dbReference type="PANTHER" id="PTHR43198">
    <property type="entry name" value="BIFUNCTIONAL TH2 PROTEIN"/>
    <property type="match status" value="1"/>
</dbReference>
<keyword evidence="3" id="KW-1185">Reference proteome</keyword>
<gene>
    <name evidence="2" type="ORF">WOLCODRAFT_109166</name>
</gene>
<proteinExistence type="predicted"/>
<dbReference type="PANTHER" id="PTHR43198:SF2">
    <property type="entry name" value="SI:CH1073-67J19.1-RELATED"/>
    <property type="match status" value="1"/>
</dbReference>
<dbReference type="OMA" id="PCIQSYY"/>
<dbReference type="EMBL" id="KB467898">
    <property type="protein sequence ID" value="PCH36774.1"/>
    <property type="molecule type" value="Genomic_DNA"/>
</dbReference>
<dbReference type="GO" id="GO:0006772">
    <property type="term" value="P:thiamine metabolic process"/>
    <property type="evidence" value="ECO:0007669"/>
    <property type="project" value="UniProtKB-ARBA"/>
</dbReference>
<dbReference type="Gene3D" id="1.20.910.10">
    <property type="entry name" value="Heme oxygenase-like"/>
    <property type="match status" value="1"/>
</dbReference>
<organism evidence="2 3">
    <name type="scientific">Wolfiporia cocos (strain MD-104)</name>
    <name type="common">Brown rot fungus</name>
    <dbReference type="NCBI Taxonomy" id="742152"/>
    <lineage>
        <taxon>Eukaryota</taxon>
        <taxon>Fungi</taxon>
        <taxon>Dikarya</taxon>
        <taxon>Basidiomycota</taxon>
        <taxon>Agaricomycotina</taxon>
        <taxon>Agaricomycetes</taxon>
        <taxon>Polyporales</taxon>
        <taxon>Phaeolaceae</taxon>
        <taxon>Wolfiporia</taxon>
    </lineage>
</organism>
<dbReference type="InterPro" id="IPR016084">
    <property type="entry name" value="Haem_Oase-like_multi-hlx"/>
</dbReference>
<sequence length="283" mass="32162">MTTSLISIPKSRAFPARARMAFDALNRFAAHPKYGASVEQIKAGVRARAARPKDEVDSRDLVAYLIQDNQDLWQQLLNTPFCKKMGEAAADDEQVLKGFKWYMVQDFLYCIKLMIFETDRSSRATTSAVFDISADRIAGDASYAKDLLQTCIQAQPEGLAIDEYKVLQASPTKAMSSYTDFQITTAQDASWVLALVAMIPCIQSYYKIAADLKDNSKHKDTIWYKLWVEENAKYEDSTVHQKQFFAENFDAWKDHYDEATRIFRRACQGEIDLWAVAENPGDV</sequence>
<dbReference type="GO" id="GO:0005829">
    <property type="term" value="C:cytosol"/>
    <property type="evidence" value="ECO:0007669"/>
    <property type="project" value="TreeGrafter"/>
</dbReference>
<dbReference type="Pfam" id="PF03070">
    <property type="entry name" value="TENA_THI-4"/>
    <property type="match status" value="1"/>
</dbReference>
<name>A0A2H3JJA5_WOLCO</name>
<dbReference type="OrthoDB" id="2792107at2759"/>
<dbReference type="AlphaFoldDB" id="A0A2H3JJA5"/>
<reference evidence="2 3" key="1">
    <citation type="journal article" date="2012" name="Science">
        <title>The Paleozoic origin of enzymatic lignin decomposition reconstructed from 31 fungal genomes.</title>
        <authorList>
            <person name="Floudas D."/>
            <person name="Binder M."/>
            <person name="Riley R."/>
            <person name="Barry K."/>
            <person name="Blanchette R.A."/>
            <person name="Henrissat B."/>
            <person name="Martinez A.T."/>
            <person name="Otillar R."/>
            <person name="Spatafora J.W."/>
            <person name="Yadav J.S."/>
            <person name="Aerts A."/>
            <person name="Benoit I."/>
            <person name="Boyd A."/>
            <person name="Carlson A."/>
            <person name="Copeland A."/>
            <person name="Coutinho P.M."/>
            <person name="de Vries R.P."/>
            <person name="Ferreira P."/>
            <person name="Findley K."/>
            <person name="Foster B."/>
            <person name="Gaskell J."/>
            <person name="Glotzer D."/>
            <person name="Gorecki P."/>
            <person name="Heitman J."/>
            <person name="Hesse C."/>
            <person name="Hori C."/>
            <person name="Igarashi K."/>
            <person name="Jurgens J.A."/>
            <person name="Kallen N."/>
            <person name="Kersten P."/>
            <person name="Kohler A."/>
            <person name="Kuees U."/>
            <person name="Kumar T.K.A."/>
            <person name="Kuo A."/>
            <person name="LaButti K."/>
            <person name="Larrondo L.F."/>
            <person name="Lindquist E."/>
            <person name="Ling A."/>
            <person name="Lombard V."/>
            <person name="Lucas S."/>
            <person name="Lundell T."/>
            <person name="Martin R."/>
            <person name="McLaughlin D.J."/>
            <person name="Morgenstern I."/>
            <person name="Morin E."/>
            <person name="Murat C."/>
            <person name="Nagy L.G."/>
            <person name="Nolan M."/>
            <person name="Ohm R.A."/>
            <person name="Patyshakuliyeva A."/>
            <person name="Rokas A."/>
            <person name="Ruiz-Duenas F.J."/>
            <person name="Sabat G."/>
            <person name="Salamov A."/>
            <person name="Samejima M."/>
            <person name="Schmutz J."/>
            <person name="Slot J.C."/>
            <person name="St John F."/>
            <person name="Stenlid J."/>
            <person name="Sun H."/>
            <person name="Sun S."/>
            <person name="Syed K."/>
            <person name="Tsang A."/>
            <person name="Wiebenga A."/>
            <person name="Young D."/>
            <person name="Pisabarro A."/>
            <person name="Eastwood D.C."/>
            <person name="Martin F."/>
            <person name="Cullen D."/>
            <person name="Grigoriev I.V."/>
            <person name="Hibbett D.S."/>
        </authorList>
    </citation>
    <scope>NUCLEOTIDE SEQUENCE [LARGE SCALE GENOMIC DNA]</scope>
    <source>
        <strain evidence="2 3">MD-104</strain>
    </source>
</reference>
<evidence type="ECO:0000313" key="2">
    <source>
        <dbReference type="EMBL" id="PCH36774.1"/>
    </source>
</evidence>
<evidence type="ECO:0000259" key="1">
    <source>
        <dbReference type="Pfam" id="PF03070"/>
    </source>
</evidence>
<protein>
    <submittedName>
        <fullName evidence="2">Heme oxygenase-like protein</fullName>
    </submittedName>
</protein>
<dbReference type="SUPFAM" id="SSF48613">
    <property type="entry name" value="Heme oxygenase-like"/>
    <property type="match status" value="1"/>
</dbReference>
<dbReference type="InterPro" id="IPR004305">
    <property type="entry name" value="Thiaminase-2/PQQC"/>
</dbReference>
<evidence type="ECO:0000313" key="3">
    <source>
        <dbReference type="Proteomes" id="UP000218811"/>
    </source>
</evidence>
<dbReference type="CDD" id="cd19359">
    <property type="entry name" value="TenA_C_Bt3146-like"/>
    <property type="match status" value="1"/>
</dbReference>
<dbReference type="Proteomes" id="UP000218811">
    <property type="component" value="Unassembled WGS sequence"/>
</dbReference>
<dbReference type="STRING" id="742152.A0A2H3JJA5"/>
<feature type="domain" description="Thiaminase-2/PQQC" evidence="1">
    <location>
        <begin position="69"/>
        <end position="277"/>
    </location>
</feature>